<gene>
    <name evidence="8" type="ORF">FDG2_4204</name>
</gene>
<proteinExistence type="inferred from homology"/>
<accession>A0A1C3P3Y5</accession>
<dbReference type="Pfam" id="PF00589">
    <property type="entry name" value="Phage_integrase"/>
    <property type="match status" value="1"/>
</dbReference>
<keyword evidence="3 5" id="KW-0238">DNA-binding</keyword>
<keyword evidence="4" id="KW-0233">DNA recombination</keyword>
<dbReference type="InterPro" id="IPR044068">
    <property type="entry name" value="CB"/>
</dbReference>
<evidence type="ECO:0000259" key="6">
    <source>
        <dbReference type="PROSITE" id="PS51898"/>
    </source>
</evidence>
<dbReference type="PROSITE" id="PS51898">
    <property type="entry name" value="TYR_RECOMBINASE"/>
    <property type="match status" value="1"/>
</dbReference>
<feature type="domain" description="Core-binding (CB)" evidence="7">
    <location>
        <begin position="68"/>
        <end position="151"/>
    </location>
</feature>
<evidence type="ECO:0000259" key="7">
    <source>
        <dbReference type="PROSITE" id="PS51900"/>
    </source>
</evidence>
<organism evidence="8 9">
    <name type="scientific">Candidatus Protofrankia californiensis</name>
    <dbReference type="NCBI Taxonomy" id="1839754"/>
    <lineage>
        <taxon>Bacteria</taxon>
        <taxon>Bacillati</taxon>
        <taxon>Actinomycetota</taxon>
        <taxon>Actinomycetes</taxon>
        <taxon>Frankiales</taxon>
        <taxon>Frankiaceae</taxon>
        <taxon>Protofrankia</taxon>
    </lineage>
</organism>
<comment type="similarity">
    <text evidence="1">Belongs to the 'phage' integrase family.</text>
</comment>
<dbReference type="GO" id="GO:0015074">
    <property type="term" value="P:DNA integration"/>
    <property type="evidence" value="ECO:0007669"/>
    <property type="project" value="UniProtKB-KW"/>
</dbReference>
<evidence type="ECO:0008006" key="10">
    <source>
        <dbReference type="Google" id="ProtNLM"/>
    </source>
</evidence>
<dbReference type="InterPro" id="IPR050808">
    <property type="entry name" value="Phage_Integrase"/>
</dbReference>
<evidence type="ECO:0000256" key="1">
    <source>
        <dbReference type="ARBA" id="ARBA00008857"/>
    </source>
</evidence>
<evidence type="ECO:0000256" key="5">
    <source>
        <dbReference type="PROSITE-ProRule" id="PRU01248"/>
    </source>
</evidence>
<keyword evidence="9" id="KW-1185">Reference proteome</keyword>
<dbReference type="InterPro" id="IPR002104">
    <property type="entry name" value="Integrase_catalytic"/>
</dbReference>
<dbReference type="Proteomes" id="UP000199013">
    <property type="component" value="Unassembled WGS sequence"/>
</dbReference>
<evidence type="ECO:0000256" key="4">
    <source>
        <dbReference type="ARBA" id="ARBA00023172"/>
    </source>
</evidence>
<dbReference type="Pfam" id="PF14659">
    <property type="entry name" value="Phage_int_SAM_3"/>
    <property type="match status" value="1"/>
</dbReference>
<dbReference type="SUPFAM" id="SSF56349">
    <property type="entry name" value="DNA breaking-rejoining enzymes"/>
    <property type="match status" value="1"/>
</dbReference>
<keyword evidence="2" id="KW-0229">DNA integration</keyword>
<dbReference type="InterPro" id="IPR011010">
    <property type="entry name" value="DNA_brk_join_enz"/>
</dbReference>
<dbReference type="InterPro" id="IPR010998">
    <property type="entry name" value="Integrase_recombinase_N"/>
</dbReference>
<dbReference type="InterPro" id="IPR004107">
    <property type="entry name" value="Integrase_SAM-like_N"/>
</dbReference>
<name>A0A1C3P3Y5_9ACTN</name>
<evidence type="ECO:0000256" key="3">
    <source>
        <dbReference type="ARBA" id="ARBA00023125"/>
    </source>
</evidence>
<protein>
    <recommendedName>
        <fullName evidence="10">Integrase family protein</fullName>
    </recommendedName>
</protein>
<dbReference type="AlphaFoldDB" id="A0A1C3P3Y5"/>
<dbReference type="PROSITE" id="PS51900">
    <property type="entry name" value="CB"/>
    <property type="match status" value="1"/>
</dbReference>
<evidence type="ECO:0000313" key="9">
    <source>
        <dbReference type="Proteomes" id="UP000199013"/>
    </source>
</evidence>
<dbReference type="EMBL" id="FLUV01001755">
    <property type="protein sequence ID" value="SBW24544.1"/>
    <property type="molecule type" value="Genomic_DNA"/>
</dbReference>
<evidence type="ECO:0000313" key="8">
    <source>
        <dbReference type="EMBL" id="SBW24544.1"/>
    </source>
</evidence>
<evidence type="ECO:0000256" key="2">
    <source>
        <dbReference type="ARBA" id="ARBA00022908"/>
    </source>
</evidence>
<dbReference type="PANTHER" id="PTHR30629">
    <property type="entry name" value="PROPHAGE INTEGRASE"/>
    <property type="match status" value="1"/>
</dbReference>
<dbReference type="PANTHER" id="PTHR30629:SF2">
    <property type="entry name" value="PROPHAGE INTEGRASE INTS-RELATED"/>
    <property type="match status" value="1"/>
</dbReference>
<dbReference type="InterPro" id="IPR013762">
    <property type="entry name" value="Integrase-like_cat_sf"/>
</dbReference>
<dbReference type="Gene3D" id="1.10.150.130">
    <property type="match status" value="1"/>
</dbReference>
<feature type="domain" description="Tyr recombinase" evidence="6">
    <location>
        <begin position="172"/>
        <end position="372"/>
    </location>
</feature>
<dbReference type="GO" id="GO:0003677">
    <property type="term" value="F:DNA binding"/>
    <property type="evidence" value="ECO:0007669"/>
    <property type="project" value="UniProtKB-UniRule"/>
</dbReference>
<reference evidence="9" key="1">
    <citation type="submission" date="2016-02" db="EMBL/GenBank/DDBJ databases">
        <authorList>
            <person name="Wibberg D."/>
        </authorList>
    </citation>
    <scope>NUCLEOTIDE SEQUENCE [LARGE SCALE GENOMIC DNA]</scope>
</reference>
<dbReference type="Gene3D" id="1.10.443.10">
    <property type="entry name" value="Intergrase catalytic core"/>
    <property type="match status" value="1"/>
</dbReference>
<sequence>MARRNANGEGSIYKRKDGRWEGAAYLGTISGNVKRLRVYGKTRKEVHEKLTASLAQARQGMLLPDRTWKLAEYLDYWLDRAVNAERRPNTHKRYEVVVRLHLKPTLGRKSLQQLSVRMVEDFYKKLLAECASRNTVYQAKKVLSAALTHAMRQELLLRNVARLAEMPQYKPKEAQYWTAQETITFLSAAQSDPLYHALVLTVLYGLRRGEVLGIRWREIDFEKGILSIRQQIQRIDGKLQEVELKTDSSERDEPLLATARDVLMKQRSKQEAARLAAGADWLGAGTKDDLVFTTRTGNPIEPRNLYRSFHRIIEKHGIRRIKLHELRHTNGTAQKDLNVPASDTQAIFGHSSVATTRIYQHVSLSNKRNALEKVENYLFSQQFAEGEAGSRQRLPSGRQIYRRMVSPTSGGPTGIRTQDTWLKRPIRNTVNDHITSVDQVMQVRRRIWKLGCVAVKFAVKDHDLEVAT</sequence>
<dbReference type="GO" id="GO:0006310">
    <property type="term" value="P:DNA recombination"/>
    <property type="evidence" value="ECO:0007669"/>
    <property type="project" value="UniProtKB-KW"/>
</dbReference>
<dbReference type="CDD" id="cd01189">
    <property type="entry name" value="INT_ICEBs1_C_like"/>
    <property type="match status" value="1"/>
</dbReference>